<dbReference type="EMBL" id="JAATIZ010000004">
    <property type="protein sequence ID" value="NJB65930.1"/>
    <property type="molecule type" value="Genomic_DNA"/>
</dbReference>
<dbReference type="PANTHER" id="PTHR43418">
    <property type="entry name" value="MULTIFUNCTIONAL TRYPTOPHAN BIOSYNTHESIS PROTEIN-RELATED"/>
    <property type="match status" value="1"/>
</dbReference>
<evidence type="ECO:0000256" key="1">
    <source>
        <dbReference type="ARBA" id="ARBA00022962"/>
    </source>
</evidence>
<evidence type="ECO:0000313" key="3">
    <source>
        <dbReference type="Proteomes" id="UP000783934"/>
    </source>
</evidence>
<keyword evidence="3" id="KW-1185">Reference proteome</keyword>
<name>A0ABX0WT49_9BURK</name>
<dbReference type="PROSITE" id="PS51273">
    <property type="entry name" value="GATASE_TYPE_1"/>
    <property type="match status" value="1"/>
</dbReference>
<evidence type="ECO:0000313" key="2">
    <source>
        <dbReference type="EMBL" id="NJB65930.1"/>
    </source>
</evidence>
<dbReference type="InterPro" id="IPR011697">
    <property type="entry name" value="Peptidase_C26"/>
</dbReference>
<dbReference type="Gene3D" id="3.40.50.880">
    <property type="match status" value="1"/>
</dbReference>
<dbReference type="InterPro" id="IPR029062">
    <property type="entry name" value="Class_I_gatase-like"/>
</dbReference>
<dbReference type="SUPFAM" id="SSF52317">
    <property type="entry name" value="Class I glutamine amidotransferase-like"/>
    <property type="match status" value="1"/>
</dbReference>
<organism evidence="2 3">
    <name type="scientific">Paenalcaligenes hominis</name>
    <dbReference type="NCBI Taxonomy" id="643674"/>
    <lineage>
        <taxon>Bacteria</taxon>
        <taxon>Pseudomonadati</taxon>
        <taxon>Pseudomonadota</taxon>
        <taxon>Betaproteobacteria</taxon>
        <taxon>Burkholderiales</taxon>
        <taxon>Alcaligenaceae</taxon>
        <taxon>Paenalcaligenes</taxon>
    </lineage>
</organism>
<keyword evidence="1 2" id="KW-0315">Glutamine amidotransferase</keyword>
<dbReference type="Proteomes" id="UP000783934">
    <property type="component" value="Unassembled WGS sequence"/>
</dbReference>
<dbReference type="RefSeq" id="WP_167661852.1">
    <property type="nucleotide sequence ID" value="NZ_BMCQ01000005.1"/>
</dbReference>
<reference evidence="2 3" key="1">
    <citation type="submission" date="2020-03" db="EMBL/GenBank/DDBJ databases">
        <title>Genomic Encyclopedia of Type Strains, Phase IV (KMG-IV): sequencing the most valuable type-strain genomes for metagenomic binning, comparative biology and taxonomic classification.</title>
        <authorList>
            <person name="Goeker M."/>
        </authorList>
    </citation>
    <scope>NUCLEOTIDE SEQUENCE [LARGE SCALE GENOMIC DNA]</scope>
    <source>
        <strain evidence="2 3">DSM 26613</strain>
    </source>
</reference>
<dbReference type="InterPro" id="IPR050472">
    <property type="entry name" value="Anth_synth/Amidotransfase"/>
</dbReference>
<proteinExistence type="predicted"/>
<comment type="caution">
    <text evidence="2">The sequence shown here is derived from an EMBL/GenBank/DDBJ whole genome shotgun (WGS) entry which is preliminary data.</text>
</comment>
<protein>
    <submittedName>
        <fullName evidence="2">Glutamine amidotransferase</fullName>
    </submittedName>
</protein>
<dbReference type="Pfam" id="PF07722">
    <property type="entry name" value="Peptidase_C26"/>
    <property type="match status" value="1"/>
</dbReference>
<gene>
    <name evidence="2" type="ORF">GGR41_002185</name>
</gene>
<dbReference type="PANTHER" id="PTHR43418:SF4">
    <property type="entry name" value="MULTIFUNCTIONAL TRYPTOPHAN BIOSYNTHESIS PROTEIN"/>
    <property type="match status" value="1"/>
</dbReference>
<accession>A0ABX0WT49</accession>
<sequence length="207" mass="23563">MKKILISQRRDPVRNRNEIRDSLDTRIALIFYNLGFIPIPVCSALYNRPEYIERLQPDAIVLTGGNDLEEQPERDLLEQELLNYATQQYLPVLGICRGMQMMNHYLGGSVVSITGHIATRKILIGSWSQKYGYHDVNSYHSFAATNDTLASELEVLATSTDGVIKAVQHKTLPWLGIMWHPEREARLSSSDHLLLHTHLTSTLQKKP</sequence>